<comment type="similarity">
    <text evidence="2">Belongs to the glycosyltransferase 2 family.</text>
</comment>
<protein>
    <submittedName>
        <fullName evidence="6">Glycosyltransferase</fullName>
        <ecNumber evidence="6">2.4.-.-</ecNumber>
    </submittedName>
</protein>
<keyword evidence="4 6" id="KW-0808">Transferase</keyword>
<keyword evidence="7" id="KW-1185">Reference proteome</keyword>
<evidence type="ECO:0000259" key="5">
    <source>
        <dbReference type="Pfam" id="PF00535"/>
    </source>
</evidence>
<dbReference type="Pfam" id="PF00535">
    <property type="entry name" value="Glycos_transf_2"/>
    <property type="match status" value="1"/>
</dbReference>
<evidence type="ECO:0000256" key="4">
    <source>
        <dbReference type="ARBA" id="ARBA00022679"/>
    </source>
</evidence>
<evidence type="ECO:0000313" key="6">
    <source>
        <dbReference type="EMBL" id="MFC6880050.1"/>
    </source>
</evidence>
<dbReference type="EC" id="2.4.-.-" evidence="6"/>
<dbReference type="SUPFAM" id="SSF53448">
    <property type="entry name" value="Nucleotide-diphospho-sugar transferases"/>
    <property type="match status" value="1"/>
</dbReference>
<accession>A0ABW2CGD7</accession>
<gene>
    <name evidence="6" type="ORF">ACFQKB_09770</name>
</gene>
<proteinExistence type="inferred from homology"/>
<evidence type="ECO:0000256" key="3">
    <source>
        <dbReference type="ARBA" id="ARBA00022676"/>
    </source>
</evidence>
<dbReference type="PANTHER" id="PTHR43179:SF12">
    <property type="entry name" value="GALACTOFURANOSYLTRANSFERASE GLFT2"/>
    <property type="match status" value="1"/>
</dbReference>
<dbReference type="InterPro" id="IPR029044">
    <property type="entry name" value="Nucleotide-diphossugar_trans"/>
</dbReference>
<evidence type="ECO:0000256" key="1">
    <source>
        <dbReference type="ARBA" id="ARBA00004776"/>
    </source>
</evidence>
<reference evidence="7" key="1">
    <citation type="journal article" date="2019" name="Int. J. Syst. Evol. Microbiol.">
        <title>The Global Catalogue of Microorganisms (GCM) 10K type strain sequencing project: providing services to taxonomists for standard genome sequencing and annotation.</title>
        <authorList>
            <consortium name="The Broad Institute Genomics Platform"/>
            <consortium name="The Broad Institute Genome Sequencing Center for Infectious Disease"/>
            <person name="Wu L."/>
            <person name="Ma J."/>
        </authorList>
    </citation>
    <scope>NUCLEOTIDE SEQUENCE [LARGE SCALE GENOMIC DNA]</scope>
    <source>
        <strain evidence="7">JCM 3369</strain>
    </source>
</reference>
<name>A0ABW2CGD7_9ACTN</name>
<dbReference type="Proteomes" id="UP001596380">
    <property type="component" value="Unassembled WGS sequence"/>
</dbReference>
<dbReference type="InterPro" id="IPR001173">
    <property type="entry name" value="Glyco_trans_2-like"/>
</dbReference>
<dbReference type="EMBL" id="JBHSXS010000004">
    <property type="protein sequence ID" value="MFC6880050.1"/>
    <property type="molecule type" value="Genomic_DNA"/>
</dbReference>
<comment type="caution">
    <text evidence="6">The sequence shown here is derived from an EMBL/GenBank/DDBJ whole genome shotgun (WGS) entry which is preliminary data.</text>
</comment>
<evidence type="ECO:0000313" key="7">
    <source>
        <dbReference type="Proteomes" id="UP001596380"/>
    </source>
</evidence>
<organism evidence="6 7">
    <name type="scientific">Actinomadura yumaensis</name>
    <dbReference type="NCBI Taxonomy" id="111807"/>
    <lineage>
        <taxon>Bacteria</taxon>
        <taxon>Bacillati</taxon>
        <taxon>Actinomycetota</taxon>
        <taxon>Actinomycetes</taxon>
        <taxon>Streptosporangiales</taxon>
        <taxon>Thermomonosporaceae</taxon>
        <taxon>Actinomadura</taxon>
    </lineage>
</organism>
<feature type="domain" description="Glycosyltransferase 2-like" evidence="5">
    <location>
        <begin position="21"/>
        <end position="121"/>
    </location>
</feature>
<keyword evidence="3 6" id="KW-0328">Glycosyltransferase</keyword>
<comment type="pathway">
    <text evidence="1">Cell wall biogenesis; cell wall polysaccharide biosynthesis.</text>
</comment>
<dbReference type="GO" id="GO:0016757">
    <property type="term" value="F:glycosyltransferase activity"/>
    <property type="evidence" value="ECO:0007669"/>
    <property type="project" value="UniProtKB-KW"/>
</dbReference>
<evidence type="ECO:0000256" key="2">
    <source>
        <dbReference type="ARBA" id="ARBA00006739"/>
    </source>
</evidence>
<dbReference type="RefSeq" id="WP_160820560.1">
    <property type="nucleotide sequence ID" value="NZ_JBHSXS010000004.1"/>
</dbReference>
<dbReference type="Gene3D" id="3.90.550.10">
    <property type="entry name" value="Spore Coat Polysaccharide Biosynthesis Protein SpsA, Chain A"/>
    <property type="match status" value="1"/>
</dbReference>
<dbReference type="PANTHER" id="PTHR43179">
    <property type="entry name" value="RHAMNOSYLTRANSFERASE WBBL"/>
    <property type="match status" value="1"/>
</dbReference>
<sequence>MSPGEAGPAGRPPGAPRVAAVVVTYERRELLTEALGALAAQTAPPAVVIVVDNASTDGTADLVRERFASADLVELSRNTGGAGGFAAGTARALELDADLIWLMDDDTVPEPGALAALLEARERAAERPGPGGPPVLIASRVVWTDGRDHPMNTPRVKPGASKAELAAAARAGCAPIRSASFVSVLVDAAAVRERGLPVADYFLWNDDFEFTTRLLRGRTGLSCPASVVVHKTRTFGGTETDPGDRFYYEVRNKIWLFTRSRGLAPGERALYAGSSLRRWARTYARSQDRATLRRALGKGLNDGLLRRPRGNDEVMTTAWRRYDPGRSDDSAEGRLV</sequence>